<dbReference type="AlphaFoldDB" id="B6K5A9"/>
<evidence type="ECO:0000256" key="5">
    <source>
        <dbReference type="ARBA" id="ARBA00022833"/>
    </source>
</evidence>
<evidence type="ECO:0000256" key="1">
    <source>
        <dbReference type="ARBA" id="ARBA00004123"/>
    </source>
</evidence>
<dbReference type="GO" id="GO:0006357">
    <property type="term" value="P:regulation of transcription by RNA polymerase II"/>
    <property type="evidence" value="ECO:0000318"/>
    <property type="project" value="GO_Central"/>
</dbReference>
<evidence type="ECO:0000256" key="10">
    <source>
        <dbReference type="SAM" id="MobiDB-lite"/>
    </source>
</evidence>
<organism evidence="12 14">
    <name type="scientific">Schizosaccharomyces japonicus (strain yFS275 / FY16936)</name>
    <name type="common">Fission yeast</name>
    <dbReference type="NCBI Taxonomy" id="402676"/>
    <lineage>
        <taxon>Eukaryota</taxon>
        <taxon>Fungi</taxon>
        <taxon>Dikarya</taxon>
        <taxon>Ascomycota</taxon>
        <taxon>Taphrinomycotina</taxon>
        <taxon>Schizosaccharomycetes</taxon>
        <taxon>Schizosaccharomycetales</taxon>
        <taxon>Schizosaccharomycetaceae</taxon>
        <taxon>Schizosaccharomyces</taxon>
    </lineage>
</organism>
<name>B6K5A9_SCHJY</name>
<dbReference type="GO" id="GO:0008270">
    <property type="term" value="F:zinc ion binding"/>
    <property type="evidence" value="ECO:0007669"/>
    <property type="project" value="UniProtKB-KW"/>
</dbReference>
<evidence type="ECO:0000256" key="4">
    <source>
        <dbReference type="ARBA" id="ARBA00022771"/>
    </source>
</evidence>
<dbReference type="GeneID" id="7050516"/>
<keyword evidence="2" id="KW-0479">Metal-binding</keyword>
<feature type="region of interest" description="Disordered" evidence="10">
    <location>
        <begin position="414"/>
        <end position="437"/>
    </location>
</feature>
<dbReference type="InterPro" id="IPR013087">
    <property type="entry name" value="Znf_C2H2_type"/>
</dbReference>
<evidence type="ECO:0000256" key="8">
    <source>
        <dbReference type="ARBA" id="ARBA00023242"/>
    </source>
</evidence>
<evidence type="ECO:0000256" key="2">
    <source>
        <dbReference type="ARBA" id="ARBA00022723"/>
    </source>
</evidence>
<reference evidence="12 14" key="1">
    <citation type="journal article" date="2011" name="Science">
        <title>Comparative functional genomics of the fission yeasts.</title>
        <authorList>
            <person name="Rhind N."/>
            <person name="Chen Z."/>
            <person name="Yassour M."/>
            <person name="Thompson D.A."/>
            <person name="Haas B.J."/>
            <person name="Habib N."/>
            <person name="Wapinski I."/>
            <person name="Roy S."/>
            <person name="Lin M.F."/>
            <person name="Heiman D.I."/>
            <person name="Young S.K."/>
            <person name="Furuya K."/>
            <person name="Guo Y."/>
            <person name="Pidoux A."/>
            <person name="Chen H.M."/>
            <person name="Robbertse B."/>
            <person name="Goldberg J.M."/>
            <person name="Aoki K."/>
            <person name="Bayne E.H."/>
            <person name="Berlin A.M."/>
            <person name="Desjardins C.A."/>
            <person name="Dobbs E."/>
            <person name="Dukaj L."/>
            <person name="Fan L."/>
            <person name="FitzGerald M.G."/>
            <person name="French C."/>
            <person name="Gujja S."/>
            <person name="Hansen K."/>
            <person name="Keifenheim D."/>
            <person name="Levin J.Z."/>
            <person name="Mosher R.A."/>
            <person name="Mueller C.A."/>
            <person name="Pfiffner J."/>
            <person name="Priest M."/>
            <person name="Russ C."/>
            <person name="Smialowska A."/>
            <person name="Swoboda P."/>
            <person name="Sykes S.M."/>
            <person name="Vaughn M."/>
            <person name="Vengrova S."/>
            <person name="Yoder R."/>
            <person name="Zeng Q."/>
            <person name="Allshire R."/>
            <person name="Baulcombe D."/>
            <person name="Birren B.W."/>
            <person name="Brown W."/>
            <person name="Ekwall K."/>
            <person name="Kellis M."/>
            <person name="Leatherwood J."/>
            <person name="Levin H."/>
            <person name="Margalit H."/>
            <person name="Martienssen R."/>
            <person name="Nieduszynski C.A."/>
            <person name="Spatafora J.W."/>
            <person name="Friedman N."/>
            <person name="Dalgaard J.Z."/>
            <person name="Baumann P."/>
            <person name="Niki H."/>
            <person name="Regev A."/>
            <person name="Nusbaum C."/>
        </authorList>
    </citation>
    <scope>NUCLEOTIDE SEQUENCE [LARGE SCALE GENOMIC DNA]</scope>
    <source>
        <strain evidence="14">yFS275 / FY16936</strain>
    </source>
</reference>
<evidence type="ECO:0000313" key="13">
    <source>
        <dbReference type="JaponicusDB" id="SJAG_03879"/>
    </source>
</evidence>
<feature type="compositionally biased region" description="Polar residues" evidence="10">
    <location>
        <begin position="568"/>
        <end position="588"/>
    </location>
</feature>
<evidence type="ECO:0000313" key="14">
    <source>
        <dbReference type="Proteomes" id="UP000001744"/>
    </source>
</evidence>
<dbReference type="Gene3D" id="3.30.160.60">
    <property type="entry name" value="Classic Zinc Finger"/>
    <property type="match status" value="3"/>
</dbReference>
<feature type="domain" description="C2H2-type" evidence="11">
    <location>
        <begin position="608"/>
        <end position="637"/>
    </location>
</feature>
<dbReference type="Pfam" id="PF00096">
    <property type="entry name" value="zf-C2H2"/>
    <property type="match status" value="1"/>
</dbReference>
<sequence length="717" mass="75573">MFSQSSPEFVGDEDLFTNPLLQELGYSNVPTSGHVGAGFDGLSSSVALNHSSPSNVANSTQHLNAAPSRSPPIPSLTFTSLEGAASSDPHLSTEDFSALGTSVPDLSIAAATSTFPSTMADSACGLSLSEVAMKNQANSQSPHQSVSLSVPMQHKHGSLDNVAHNMLSPSSCVSGDELAFFTPASSPSNSLLLSPAISPRGSFSSASRAPNPAIAPNGDRDNGTFYVDVKRLSNTNVEGAPQNSASLLGDVSHEQRPLFNDAAGLQFGGVPSSSLPLRSAASFSHNGSADLSAICHTPRSGSAPELQLDDVFTNVLSPSYTNGGGEQSAPGSTEDLRMNGSYLSTHSAFETRDHESAQYAYSQTPESELAYPPPWSPFINGPMCSPSVSSTSLHSPLATNMPNLSYDSINPPGYASSHQQTPTPPRIKIVPSSPSRFGKKGIDAPYATSEETSPQIQDYLLRRNSASYCSNYEVNAFSGGPYLGAGMYNDSIQPALLPNGGAVPVGSVDVRGLMRNVPTVSPASLPQNLPATIPSNVSFPSSDISNLNNYSVPASRTIPTTVLQVNNGTNAANGNSKSLLPPLSASQTLDHHATESANGKNSKPLSGYVCQIPGCGKRFTRAYNLKSHQNTHTNNRPYQCSVCKKAFARQHDKRRHEQLHTGIKAFACVTCNQKFARMDALNRHYRSETGKNCLKVAAEKERLQSIAAATAANAMNA</sequence>
<proteinExistence type="predicted"/>
<dbReference type="GO" id="GO:0001228">
    <property type="term" value="F:DNA-binding transcription activator activity, RNA polymerase II-specific"/>
    <property type="evidence" value="ECO:0000318"/>
    <property type="project" value="GO_Central"/>
</dbReference>
<gene>
    <name evidence="13" type="primary">prz1</name>
    <name evidence="12" type="ORF">SJAG_03879</name>
</gene>
<dbReference type="JaponicusDB" id="SJAG_03879">
    <property type="gene designation" value="prz1"/>
</dbReference>
<feature type="domain" description="C2H2-type" evidence="11">
    <location>
        <begin position="666"/>
        <end position="693"/>
    </location>
</feature>
<feature type="region of interest" description="Disordered" evidence="10">
    <location>
        <begin position="568"/>
        <end position="602"/>
    </location>
</feature>
<dbReference type="eggNOG" id="KOG1721">
    <property type="taxonomic scope" value="Eukaryota"/>
</dbReference>
<dbReference type="FunFam" id="3.30.160.60:FF:000181">
    <property type="entry name" value="C2H2 type zinc finger protein"/>
    <property type="match status" value="1"/>
</dbReference>
<evidence type="ECO:0000259" key="11">
    <source>
        <dbReference type="PROSITE" id="PS50157"/>
    </source>
</evidence>
<evidence type="ECO:0000256" key="9">
    <source>
        <dbReference type="PROSITE-ProRule" id="PRU00042"/>
    </source>
</evidence>
<dbReference type="VEuPathDB" id="FungiDB:SJAG_03879"/>
<keyword evidence="7" id="KW-0804">Transcription</keyword>
<protein>
    <submittedName>
        <fullName evidence="12">Calcineurin responsive transcription factor Prz1</fullName>
    </submittedName>
</protein>
<dbReference type="FunFam" id="3.30.160.60:FF:000125">
    <property type="entry name" value="Putative zinc finger protein 143"/>
    <property type="match status" value="1"/>
</dbReference>
<keyword evidence="14" id="KW-1185">Reference proteome</keyword>
<evidence type="ECO:0000256" key="6">
    <source>
        <dbReference type="ARBA" id="ARBA00023015"/>
    </source>
</evidence>
<keyword evidence="3" id="KW-0677">Repeat</keyword>
<dbReference type="OrthoDB" id="8117402at2759"/>
<feature type="domain" description="C2H2-type" evidence="11">
    <location>
        <begin position="638"/>
        <end position="665"/>
    </location>
</feature>
<keyword evidence="8" id="KW-0539">Nucleus</keyword>
<dbReference type="PROSITE" id="PS00028">
    <property type="entry name" value="ZINC_FINGER_C2H2_1"/>
    <property type="match status" value="2"/>
</dbReference>
<dbReference type="SUPFAM" id="SSF57667">
    <property type="entry name" value="beta-beta-alpha zinc fingers"/>
    <property type="match status" value="2"/>
</dbReference>
<dbReference type="EMBL" id="KE651167">
    <property type="protein sequence ID" value="EEB08713.1"/>
    <property type="molecule type" value="Genomic_DNA"/>
</dbReference>
<dbReference type="HOGENOM" id="CLU_385501_0_0_1"/>
<dbReference type="GO" id="GO:0000978">
    <property type="term" value="F:RNA polymerase II cis-regulatory region sequence-specific DNA binding"/>
    <property type="evidence" value="ECO:0000318"/>
    <property type="project" value="GO_Central"/>
</dbReference>
<dbReference type="GO" id="GO:0071248">
    <property type="term" value="P:cellular response to metal ion"/>
    <property type="evidence" value="ECO:0007669"/>
    <property type="project" value="UniProtKB-ARBA"/>
</dbReference>
<dbReference type="InterPro" id="IPR036236">
    <property type="entry name" value="Znf_C2H2_sf"/>
</dbReference>
<feature type="region of interest" description="Disordered" evidence="10">
    <location>
        <begin position="202"/>
        <end position="221"/>
    </location>
</feature>
<dbReference type="SMART" id="SM00355">
    <property type="entry name" value="ZnF_C2H2"/>
    <property type="match status" value="3"/>
</dbReference>
<keyword evidence="6" id="KW-0805">Transcription regulation</keyword>
<evidence type="ECO:0000256" key="3">
    <source>
        <dbReference type="ARBA" id="ARBA00022737"/>
    </source>
</evidence>
<evidence type="ECO:0000313" key="12">
    <source>
        <dbReference type="EMBL" id="EEB08713.1"/>
    </source>
</evidence>
<accession>B6K5A9</accession>
<dbReference type="PANTHER" id="PTHR23235:SF120">
    <property type="entry name" value="KRUPPEL-LIKE FACTOR 15"/>
    <property type="match status" value="1"/>
</dbReference>
<evidence type="ECO:0000256" key="7">
    <source>
        <dbReference type="ARBA" id="ARBA00023163"/>
    </source>
</evidence>
<dbReference type="PROSITE" id="PS50157">
    <property type="entry name" value="ZINC_FINGER_C2H2_2"/>
    <property type="match status" value="3"/>
</dbReference>
<comment type="subcellular location">
    <subcellularLocation>
        <location evidence="1">Nucleus</location>
    </subcellularLocation>
</comment>
<dbReference type="Proteomes" id="UP000001744">
    <property type="component" value="Unassembled WGS sequence"/>
</dbReference>
<dbReference type="PANTHER" id="PTHR23235">
    <property type="entry name" value="KRUEPPEL-LIKE TRANSCRIPTION FACTOR"/>
    <property type="match status" value="1"/>
</dbReference>
<dbReference type="RefSeq" id="XP_002175006.1">
    <property type="nucleotide sequence ID" value="XM_002174970.2"/>
</dbReference>
<dbReference type="GO" id="GO:0005634">
    <property type="term" value="C:nucleus"/>
    <property type="evidence" value="ECO:0000318"/>
    <property type="project" value="GO_Central"/>
</dbReference>
<dbReference type="STRING" id="402676.B6K5A9"/>
<keyword evidence="5" id="KW-0862">Zinc</keyword>
<keyword evidence="4 9" id="KW-0863">Zinc-finger</keyword>